<evidence type="ECO:0000256" key="6">
    <source>
        <dbReference type="ARBA" id="ARBA00022538"/>
    </source>
</evidence>
<protein>
    <submittedName>
        <fullName evidence="14">TrkH family potassium uptake protein</fullName>
    </submittedName>
</protein>
<reference evidence="14" key="1">
    <citation type="journal article" date="2021" name="PeerJ">
        <title>Extensive microbial diversity within the chicken gut microbiome revealed by metagenomics and culture.</title>
        <authorList>
            <person name="Gilroy R."/>
            <person name="Ravi A."/>
            <person name="Getino M."/>
            <person name="Pursley I."/>
            <person name="Horton D.L."/>
            <person name="Alikhan N.F."/>
            <person name="Baker D."/>
            <person name="Gharbi K."/>
            <person name="Hall N."/>
            <person name="Watson M."/>
            <person name="Adriaenssens E.M."/>
            <person name="Foster-Nyarko E."/>
            <person name="Jarju S."/>
            <person name="Secka A."/>
            <person name="Antonio M."/>
            <person name="Oren A."/>
            <person name="Chaudhuri R.R."/>
            <person name="La Ragione R."/>
            <person name="Hildebrand F."/>
            <person name="Pallen M.J."/>
        </authorList>
    </citation>
    <scope>NUCLEOTIDE SEQUENCE</scope>
    <source>
        <strain evidence="14">Gambia16-930</strain>
    </source>
</reference>
<evidence type="ECO:0000313" key="14">
    <source>
        <dbReference type="EMBL" id="HIW87227.1"/>
    </source>
</evidence>
<feature type="binding site" evidence="12">
    <location>
        <position position="435"/>
    </location>
    <ligand>
        <name>K(+)</name>
        <dbReference type="ChEBI" id="CHEBI:29103"/>
    </ligand>
</feature>
<evidence type="ECO:0000256" key="3">
    <source>
        <dbReference type="ARBA" id="ARBA00022448"/>
    </source>
</evidence>
<accession>A0A9D1RGL3</accession>
<evidence type="ECO:0000256" key="7">
    <source>
        <dbReference type="ARBA" id="ARBA00022692"/>
    </source>
</evidence>
<feature type="transmembrane region" description="Helical" evidence="13">
    <location>
        <begin position="462"/>
        <end position="483"/>
    </location>
</feature>
<evidence type="ECO:0000256" key="11">
    <source>
        <dbReference type="ARBA" id="ARBA00023136"/>
    </source>
</evidence>
<feature type="binding site" evidence="12">
    <location>
        <position position="319"/>
    </location>
    <ligand>
        <name>K(+)</name>
        <dbReference type="ChEBI" id="CHEBI:29103"/>
    </ligand>
</feature>
<evidence type="ECO:0000256" key="2">
    <source>
        <dbReference type="ARBA" id="ARBA00009137"/>
    </source>
</evidence>
<dbReference type="AlphaFoldDB" id="A0A9D1RGL3"/>
<dbReference type="PANTHER" id="PTHR32024">
    <property type="entry name" value="TRK SYSTEM POTASSIUM UPTAKE PROTEIN TRKG-RELATED"/>
    <property type="match status" value="1"/>
</dbReference>
<feature type="transmembrane region" description="Helical" evidence="13">
    <location>
        <begin position="12"/>
        <end position="36"/>
    </location>
</feature>
<evidence type="ECO:0000256" key="10">
    <source>
        <dbReference type="ARBA" id="ARBA00023065"/>
    </source>
</evidence>
<feature type="transmembrane region" description="Helical" evidence="13">
    <location>
        <begin position="188"/>
        <end position="206"/>
    </location>
</feature>
<evidence type="ECO:0000256" key="9">
    <source>
        <dbReference type="ARBA" id="ARBA00022989"/>
    </source>
</evidence>
<keyword evidence="3" id="KW-0813">Transport</keyword>
<dbReference type="PANTHER" id="PTHR32024:SF2">
    <property type="entry name" value="TRK SYSTEM POTASSIUM UPTAKE PROTEIN TRKG-RELATED"/>
    <property type="match status" value="1"/>
</dbReference>
<feature type="transmembrane region" description="Helical" evidence="13">
    <location>
        <begin position="240"/>
        <end position="263"/>
    </location>
</feature>
<feature type="transmembrane region" description="Helical" evidence="13">
    <location>
        <begin position="401"/>
        <end position="420"/>
    </location>
</feature>
<dbReference type="PIRSF" id="PIRSF006247">
    <property type="entry name" value="TrkH"/>
    <property type="match status" value="1"/>
</dbReference>
<feature type="binding site" evidence="12">
    <location>
        <position position="436"/>
    </location>
    <ligand>
        <name>K(+)</name>
        <dbReference type="ChEBI" id="CHEBI:29103"/>
    </ligand>
</feature>
<feature type="transmembrane region" description="Helical" evidence="13">
    <location>
        <begin position="42"/>
        <end position="62"/>
    </location>
</feature>
<dbReference type="InterPro" id="IPR004772">
    <property type="entry name" value="TrkH"/>
</dbReference>
<keyword evidence="9 13" id="KW-1133">Transmembrane helix</keyword>
<feature type="transmembrane region" description="Helical" evidence="13">
    <location>
        <begin position="74"/>
        <end position="96"/>
    </location>
</feature>
<dbReference type="Proteomes" id="UP000824267">
    <property type="component" value="Unassembled WGS sequence"/>
</dbReference>
<evidence type="ECO:0000256" key="12">
    <source>
        <dbReference type="PIRSR" id="PIRSR006247-1"/>
    </source>
</evidence>
<reference evidence="14" key="2">
    <citation type="submission" date="2021-04" db="EMBL/GenBank/DDBJ databases">
        <authorList>
            <person name="Gilroy R."/>
        </authorList>
    </citation>
    <scope>NUCLEOTIDE SEQUENCE</scope>
    <source>
        <strain evidence="14">Gambia16-930</strain>
    </source>
</reference>
<keyword evidence="4" id="KW-1003">Cell membrane</keyword>
<dbReference type="GO" id="GO:0015379">
    <property type="term" value="F:potassium:chloride symporter activity"/>
    <property type="evidence" value="ECO:0007669"/>
    <property type="project" value="InterPro"/>
</dbReference>
<comment type="caution">
    <text evidence="14">The sequence shown here is derived from an EMBL/GenBank/DDBJ whole genome shotgun (WGS) entry which is preliminary data.</text>
</comment>
<keyword evidence="6" id="KW-0633">Potassium transport</keyword>
<feature type="transmembrane region" description="Helical" evidence="13">
    <location>
        <begin position="141"/>
        <end position="167"/>
    </location>
</feature>
<evidence type="ECO:0000256" key="4">
    <source>
        <dbReference type="ARBA" id="ARBA00022475"/>
    </source>
</evidence>
<feature type="binding site" evidence="12">
    <location>
        <position position="116"/>
    </location>
    <ligand>
        <name>K(+)</name>
        <dbReference type="ChEBI" id="CHEBI:29103"/>
    </ligand>
</feature>
<comment type="similarity">
    <text evidence="2">Belongs to the TrkH potassium transport family.</text>
</comment>
<evidence type="ECO:0000256" key="13">
    <source>
        <dbReference type="SAM" id="Phobius"/>
    </source>
</evidence>
<dbReference type="GO" id="GO:0005886">
    <property type="term" value="C:plasma membrane"/>
    <property type="evidence" value="ECO:0007669"/>
    <property type="project" value="UniProtKB-SubCell"/>
</dbReference>
<evidence type="ECO:0000256" key="5">
    <source>
        <dbReference type="ARBA" id="ARBA00022519"/>
    </source>
</evidence>
<evidence type="ECO:0000256" key="1">
    <source>
        <dbReference type="ARBA" id="ARBA00004429"/>
    </source>
</evidence>
<feature type="transmembrane region" description="Helical" evidence="13">
    <location>
        <begin position="275"/>
        <end position="295"/>
    </location>
</feature>
<feature type="binding site" evidence="12">
    <location>
        <position position="225"/>
    </location>
    <ligand>
        <name>K(+)</name>
        <dbReference type="ChEBI" id="CHEBI:29103"/>
    </ligand>
</feature>
<feature type="transmembrane region" description="Helical" evidence="13">
    <location>
        <begin position="333"/>
        <end position="361"/>
    </location>
</feature>
<dbReference type="InterPro" id="IPR003445">
    <property type="entry name" value="Cat_transpt"/>
</dbReference>
<keyword evidence="8 12" id="KW-0630">Potassium</keyword>
<keyword evidence="12" id="KW-0479">Metal-binding</keyword>
<name>A0A9D1RGL3_9BACT</name>
<dbReference type="Pfam" id="PF02386">
    <property type="entry name" value="TrkH"/>
    <property type="match status" value="1"/>
</dbReference>
<dbReference type="EMBL" id="DXGG01000104">
    <property type="protein sequence ID" value="HIW87227.1"/>
    <property type="molecule type" value="Genomic_DNA"/>
</dbReference>
<dbReference type="GO" id="GO:0046872">
    <property type="term" value="F:metal ion binding"/>
    <property type="evidence" value="ECO:0007669"/>
    <property type="project" value="UniProtKB-KW"/>
</dbReference>
<keyword evidence="7 13" id="KW-0812">Transmembrane</keyword>
<evidence type="ECO:0000313" key="15">
    <source>
        <dbReference type="Proteomes" id="UP000824267"/>
    </source>
</evidence>
<comment type="subcellular location">
    <subcellularLocation>
        <location evidence="1">Cell inner membrane</location>
        <topology evidence="1">Multi-pass membrane protein</topology>
    </subcellularLocation>
</comment>
<keyword evidence="10" id="KW-0406">Ion transport</keyword>
<sequence>MTLIVKHQIITVLRVIGLLLILEGCFMSLSLIPSLVYGQNDFFPLLLSTLITVAAGLICRLPKIRKEIDIDRRMGIFIVAVIWIVMTFFGAMPYVFGGYIPNVVDAIFETVSGFTTTGATIVADVEALPKGILFWRSLTHWIGGVGIVVIVISFIPFLGGGGMALFSAESAGPSKTKISPHIRTTGKIICSIYAGLTVVCTMVYFICGMDFFDALCHAFSTLASGGFSTKNMSAAAFGPLLQYMMILFMIPAGTNFILIYYCFKGDFSKIRKSEEFRVYMLIILFAAILIFGWTYTDAQGIEVSLRHALFQTVSFLTSTGFVSVDYSKWAVPAIWILILLMISGAMSGSTTGGLKIVRVILLYKNARKMIKQGIHSNAFLPIKLDSKVVHDTVINNVMGMFLMWILLMLVIIFFLIYFGMDMEEAIGATLTCSSNMGLALGDYGGFGTFAPINDACKMLLSIAMYLGRLEIVTVFVLFMPSFWRK</sequence>
<proteinExistence type="inferred from homology"/>
<organism evidence="14 15">
    <name type="scientific">Candidatus Onthomorpha intestinigallinarum</name>
    <dbReference type="NCBI Taxonomy" id="2840880"/>
    <lineage>
        <taxon>Bacteria</taxon>
        <taxon>Pseudomonadati</taxon>
        <taxon>Bacteroidota</taxon>
        <taxon>Bacteroidia</taxon>
        <taxon>Bacteroidales</taxon>
        <taxon>Candidatus Onthomorpha</taxon>
    </lineage>
</organism>
<evidence type="ECO:0000256" key="8">
    <source>
        <dbReference type="ARBA" id="ARBA00022958"/>
    </source>
</evidence>
<gene>
    <name evidence="14" type="ORF">IAC47_03010</name>
</gene>
<keyword evidence="11 13" id="KW-0472">Membrane</keyword>
<feature type="binding site" evidence="12">
    <location>
        <position position="117"/>
    </location>
    <ligand>
        <name>K(+)</name>
        <dbReference type="ChEBI" id="CHEBI:29103"/>
    </ligand>
</feature>
<keyword evidence="5" id="KW-0997">Cell inner membrane</keyword>